<dbReference type="Proteomes" id="UP000189703">
    <property type="component" value="Unplaced"/>
</dbReference>
<evidence type="ECO:0000313" key="8">
    <source>
        <dbReference type="Proteomes" id="UP000189703"/>
    </source>
</evidence>
<dbReference type="Pfam" id="PF00107">
    <property type="entry name" value="ADH_zinc_N"/>
    <property type="match status" value="1"/>
</dbReference>
<evidence type="ECO:0000256" key="3">
    <source>
        <dbReference type="ARBA" id="ARBA00022723"/>
    </source>
</evidence>
<accession>A0A1U8AWU2</accession>
<name>A0A1U8AWU2_NELNU</name>
<dbReference type="CDD" id="cd08263">
    <property type="entry name" value="Zn_ADH10"/>
    <property type="match status" value="1"/>
</dbReference>
<dbReference type="GO" id="GO:0016491">
    <property type="term" value="F:oxidoreductase activity"/>
    <property type="evidence" value="ECO:0000318"/>
    <property type="project" value="GO_Central"/>
</dbReference>
<dbReference type="InterPro" id="IPR036291">
    <property type="entry name" value="NAD(P)-bd_dom_sf"/>
</dbReference>
<dbReference type="GO" id="GO:0046872">
    <property type="term" value="F:metal ion binding"/>
    <property type="evidence" value="ECO:0007669"/>
    <property type="project" value="UniProtKB-KW"/>
</dbReference>
<dbReference type="InterPro" id="IPR020843">
    <property type="entry name" value="ER"/>
</dbReference>
<dbReference type="InParanoid" id="A0A1U8AWU2"/>
<gene>
    <name evidence="9" type="primary">LOC104608274</name>
</gene>
<dbReference type="FunFam" id="3.40.50.720:FF:000068">
    <property type="entry name" value="Sorbitol dehydrogenase"/>
    <property type="match status" value="1"/>
</dbReference>
<dbReference type="KEGG" id="nnu:104608274"/>
<keyword evidence="8" id="KW-1185">Reference proteome</keyword>
<dbReference type="RefSeq" id="XP_010272510.1">
    <property type="nucleotide sequence ID" value="XM_010274208.2"/>
</dbReference>
<keyword evidence="6" id="KW-0520">NAD</keyword>
<evidence type="ECO:0000256" key="6">
    <source>
        <dbReference type="ARBA" id="ARBA00023027"/>
    </source>
</evidence>
<dbReference type="PANTHER" id="PTHR43350:SF2">
    <property type="entry name" value="GROES-LIKE ZINC-BINDING ALCOHOL DEHYDROGENASE FAMILY PROTEIN"/>
    <property type="match status" value="1"/>
</dbReference>
<protein>
    <submittedName>
        <fullName evidence="9">Uncharacterized protein LOC104608274</fullName>
    </submittedName>
</protein>
<proteinExistence type="inferred from homology"/>
<organism evidence="8 9">
    <name type="scientific">Nelumbo nucifera</name>
    <name type="common">Sacred lotus</name>
    <dbReference type="NCBI Taxonomy" id="4432"/>
    <lineage>
        <taxon>Eukaryota</taxon>
        <taxon>Viridiplantae</taxon>
        <taxon>Streptophyta</taxon>
        <taxon>Embryophyta</taxon>
        <taxon>Tracheophyta</taxon>
        <taxon>Spermatophyta</taxon>
        <taxon>Magnoliopsida</taxon>
        <taxon>Proteales</taxon>
        <taxon>Nelumbonaceae</taxon>
        <taxon>Nelumbo</taxon>
    </lineage>
</organism>
<dbReference type="OrthoDB" id="1879366at2759"/>
<dbReference type="Pfam" id="PF08240">
    <property type="entry name" value="ADH_N"/>
    <property type="match status" value="1"/>
</dbReference>
<dbReference type="Gene3D" id="3.40.50.720">
    <property type="entry name" value="NAD(P)-binding Rossmann-like Domain"/>
    <property type="match status" value="1"/>
</dbReference>
<reference evidence="9" key="1">
    <citation type="submission" date="2025-08" db="UniProtKB">
        <authorList>
            <consortium name="RefSeq"/>
        </authorList>
    </citation>
    <scope>IDENTIFICATION</scope>
</reference>
<comment type="similarity">
    <text evidence="2">Belongs to the zinc-containing alcohol dehydrogenase family.</text>
</comment>
<evidence type="ECO:0000259" key="7">
    <source>
        <dbReference type="SMART" id="SM00829"/>
    </source>
</evidence>
<keyword evidence="4" id="KW-0862">Zinc</keyword>
<dbReference type="eggNOG" id="KOG0022">
    <property type="taxonomic scope" value="Eukaryota"/>
</dbReference>
<dbReference type="InterPro" id="IPR013154">
    <property type="entry name" value="ADH-like_N"/>
</dbReference>
<comment type="cofactor">
    <cofactor evidence="1">
        <name>Zn(2+)</name>
        <dbReference type="ChEBI" id="CHEBI:29105"/>
    </cofactor>
</comment>
<dbReference type="InterPro" id="IPR013149">
    <property type="entry name" value="ADH-like_C"/>
</dbReference>
<evidence type="ECO:0000256" key="1">
    <source>
        <dbReference type="ARBA" id="ARBA00001947"/>
    </source>
</evidence>
<keyword evidence="3" id="KW-0479">Metal-binding</keyword>
<dbReference type="FunFam" id="3.90.180.10:FF:000051">
    <property type="entry name" value="Alcohol dehydrogenase (Zinc)"/>
    <property type="match status" value="1"/>
</dbReference>
<dbReference type="SMART" id="SM00829">
    <property type="entry name" value="PKS_ER"/>
    <property type="match status" value="1"/>
</dbReference>
<dbReference type="AlphaFoldDB" id="A0A1U8AWU2"/>
<dbReference type="SUPFAM" id="SSF50129">
    <property type="entry name" value="GroES-like"/>
    <property type="match status" value="1"/>
</dbReference>
<sequence>MPFFSISRSVLRSSTRGSLSRLSWVSSSQNRSISHGVFHNKSDNSEKIDTSAYNLGGGTTFMRGTVFWEPNKPLTIEEFHMPQPKAGEVLIRTKACGVCHSDLHVIKGELPFASPCIVGHEITGEVVEHGAHTDSGIIKRFPIGTHVVGAFIMPCGNCFFCVKGQEDLCEAFFAYNRAKGTLYDGQTRLFLRSSGKPVYMYSMGGLAEYCVVPAHALAVLPDSLPYTESAILGCAVFTAYGAMRHAAETRAGDSVAVIGVGGVGSSCLQVARAFGASEIIAVDIQDEKLHNAKMLGATHTINALKEDVVDKIKEITGGMGVDIAVEALGRPQTFSQCTQSVRDGGKAVMIGLAKSGAIGEVDINRLVRRQVKIIGSYGARARQDLPKLVKLAETGIFNLSAAVTRKCKFEEAGKAYQDLDSGGIVGRAVVEIM</sequence>
<dbReference type="OMA" id="LNWAPSC"/>
<dbReference type="GO" id="GO:0005739">
    <property type="term" value="C:mitochondrion"/>
    <property type="evidence" value="ECO:0000318"/>
    <property type="project" value="GO_Central"/>
</dbReference>
<dbReference type="PANTHER" id="PTHR43350">
    <property type="entry name" value="NAD-DEPENDENT ALCOHOL DEHYDROGENASE"/>
    <property type="match status" value="1"/>
</dbReference>
<evidence type="ECO:0000256" key="4">
    <source>
        <dbReference type="ARBA" id="ARBA00022833"/>
    </source>
</evidence>
<dbReference type="Gene3D" id="3.90.180.10">
    <property type="entry name" value="Medium-chain alcohol dehydrogenases, catalytic domain"/>
    <property type="match status" value="1"/>
</dbReference>
<keyword evidence="5" id="KW-0560">Oxidoreductase</keyword>
<dbReference type="STRING" id="4432.A0A1U8AWU2"/>
<evidence type="ECO:0000313" key="9">
    <source>
        <dbReference type="RefSeq" id="XP_010272510.1"/>
    </source>
</evidence>
<evidence type="ECO:0000256" key="5">
    <source>
        <dbReference type="ARBA" id="ARBA00023002"/>
    </source>
</evidence>
<dbReference type="SUPFAM" id="SSF51735">
    <property type="entry name" value="NAD(P)-binding Rossmann-fold domains"/>
    <property type="match status" value="1"/>
</dbReference>
<evidence type="ECO:0000256" key="2">
    <source>
        <dbReference type="ARBA" id="ARBA00008072"/>
    </source>
</evidence>
<dbReference type="GeneID" id="104608274"/>
<feature type="domain" description="Enoyl reductase (ER)" evidence="7">
    <location>
        <begin position="69"/>
        <end position="430"/>
    </location>
</feature>
<dbReference type="InterPro" id="IPR011032">
    <property type="entry name" value="GroES-like_sf"/>
</dbReference>